<proteinExistence type="predicted"/>
<dbReference type="AlphaFoldDB" id="A0A9Q4GGG8"/>
<dbReference type="GO" id="GO:0016787">
    <property type="term" value="F:hydrolase activity"/>
    <property type="evidence" value="ECO:0007669"/>
    <property type="project" value="UniProtKB-KW"/>
</dbReference>
<dbReference type="RefSeq" id="WP_266087159.1">
    <property type="nucleotide sequence ID" value="NZ_RKLV01000006.1"/>
</dbReference>
<dbReference type="InterPro" id="IPR010297">
    <property type="entry name" value="DUF900_hydrolase"/>
</dbReference>
<dbReference type="InterPro" id="IPR029058">
    <property type="entry name" value="AB_hydrolase_fold"/>
</dbReference>
<dbReference type="Pfam" id="PF05990">
    <property type="entry name" value="DUF900"/>
    <property type="match status" value="1"/>
</dbReference>
<keyword evidence="1" id="KW-0378">Hydrolase</keyword>
<organism evidence="1 2">
    <name type="scientific">Halorutilus salinus</name>
    <dbReference type="NCBI Taxonomy" id="2487751"/>
    <lineage>
        <taxon>Archaea</taxon>
        <taxon>Methanobacteriati</taxon>
        <taxon>Methanobacteriota</taxon>
        <taxon>Stenosarchaea group</taxon>
        <taxon>Halobacteria</taxon>
        <taxon>Halorutilales</taxon>
        <taxon>Halorutilaceae</taxon>
        <taxon>Halorutilus</taxon>
    </lineage>
</organism>
<sequence>MVKEGGIDILEHANRLGPLKDPVALLIFSAGVEKYFHEHRPEDFPRVRTRGHFNRCRIRATPLTPEGRIGGALGVPRRLFINDGHDATDYGTEGDIPGLGNDGSPEEIAVFVHGWLANEEAALGRMSLLRYALELNGYTHPVVGFTWDTDQPAFEWESGKIVAKWNGPKLAQFTADYLRENPETDVRYISNSLGAHPLFSALKSLDDSGFEDAVESATVLGGTVTGESVTEGGEYYEAIRNVVGDLYNYRTPSDRTLGLYYRTLERTDSVGGAGAKGKTPSNYHDRRVGYVPDHFSFLIPDRGCIDEVADDFGVSPPESLRDTEITRRTETFSDA</sequence>
<dbReference type="EMBL" id="RKLV01000006">
    <property type="protein sequence ID" value="MCX2819139.1"/>
    <property type="molecule type" value="Genomic_DNA"/>
</dbReference>
<accession>A0A9Q4GGG8</accession>
<comment type="caution">
    <text evidence="1">The sequence shown here is derived from an EMBL/GenBank/DDBJ whole genome shotgun (WGS) entry which is preliminary data.</text>
</comment>
<evidence type="ECO:0000313" key="2">
    <source>
        <dbReference type="Proteomes" id="UP001149411"/>
    </source>
</evidence>
<name>A0A9Q4GGG8_9EURY</name>
<dbReference type="Proteomes" id="UP001149411">
    <property type="component" value="Unassembled WGS sequence"/>
</dbReference>
<dbReference type="Gene3D" id="3.40.50.1820">
    <property type="entry name" value="alpha/beta hydrolase"/>
    <property type="match status" value="1"/>
</dbReference>
<reference evidence="1" key="1">
    <citation type="submission" date="2022-09" db="EMBL/GenBank/DDBJ databases">
        <title>Haloadaptaus new haloarchaeum isolated from saline soil.</title>
        <authorList>
            <person name="Duran-Viseras A."/>
            <person name="Sanchez-Porro C."/>
            <person name="Ventosa A."/>
        </authorList>
    </citation>
    <scope>NUCLEOTIDE SEQUENCE</scope>
    <source>
        <strain evidence="1">F3-133</strain>
    </source>
</reference>
<evidence type="ECO:0000313" key="1">
    <source>
        <dbReference type="EMBL" id="MCX2819139.1"/>
    </source>
</evidence>
<protein>
    <submittedName>
        <fullName evidence="1">Alpha/beta hydrolase</fullName>
    </submittedName>
</protein>
<gene>
    <name evidence="1" type="ORF">EGH25_07210</name>
</gene>
<keyword evidence="2" id="KW-1185">Reference proteome</keyword>